<dbReference type="GO" id="GO:0003677">
    <property type="term" value="F:DNA binding"/>
    <property type="evidence" value="ECO:0007669"/>
    <property type="project" value="UniProtKB-KW"/>
</dbReference>
<dbReference type="RefSeq" id="WP_200760404.1">
    <property type="nucleotide sequence ID" value="NZ_AP023366.1"/>
</dbReference>
<keyword evidence="6" id="KW-1185">Reference proteome</keyword>
<evidence type="ECO:0000313" key="6">
    <source>
        <dbReference type="Proteomes" id="UP000593802"/>
    </source>
</evidence>
<dbReference type="InterPro" id="IPR011711">
    <property type="entry name" value="GntR_C"/>
</dbReference>
<keyword evidence="1" id="KW-0805">Transcription regulation</keyword>
<dbReference type="Pfam" id="PF07729">
    <property type="entry name" value="FCD"/>
    <property type="match status" value="1"/>
</dbReference>
<evidence type="ECO:0000313" key="5">
    <source>
        <dbReference type="EMBL" id="BCJ86397.1"/>
    </source>
</evidence>
<protein>
    <recommendedName>
        <fullName evidence="4">GntR C-terminal domain-containing protein</fullName>
    </recommendedName>
</protein>
<evidence type="ECO:0000259" key="4">
    <source>
        <dbReference type="Pfam" id="PF07729"/>
    </source>
</evidence>
<reference evidence="5 6" key="1">
    <citation type="submission" date="2020-08" db="EMBL/GenBank/DDBJ databases">
        <title>Complete Genome Sequence of Effusibacillus dendaii Strain skT53, Isolated from Farmland soil.</title>
        <authorList>
            <person name="Konishi T."/>
            <person name="Kawasaki H."/>
        </authorList>
    </citation>
    <scope>NUCLEOTIDE SEQUENCE [LARGE SCALE GENOMIC DNA]</scope>
    <source>
        <strain evidence="6">skT53</strain>
    </source>
</reference>
<feature type="domain" description="GntR C-terminal" evidence="4">
    <location>
        <begin position="19"/>
        <end position="130"/>
    </location>
</feature>
<gene>
    <name evidence="5" type="ORF">skT53_13820</name>
</gene>
<dbReference type="Proteomes" id="UP000593802">
    <property type="component" value="Chromosome"/>
</dbReference>
<dbReference type="Gene3D" id="1.20.120.530">
    <property type="entry name" value="GntR ligand-binding domain-like"/>
    <property type="match status" value="1"/>
</dbReference>
<dbReference type="EMBL" id="AP023366">
    <property type="protein sequence ID" value="BCJ86397.1"/>
    <property type="molecule type" value="Genomic_DNA"/>
</dbReference>
<dbReference type="KEGG" id="eff:skT53_13820"/>
<keyword evidence="3" id="KW-0804">Transcription</keyword>
<keyword evidence="2" id="KW-0238">DNA-binding</keyword>
<organism evidence="5 6">
    <name type="scientific">Effusibacillus dendaii</name>
    <dbReference type="NCBI Taxonomy" id="2743772"/>
    <lineage>
        <taxon>Bacteria</taxon>
        <taxon>Bacillati</taxon>
        <taxon>Bacillota</taxon>
        <taxon>Bacilli</taxon>
        <taxon>Bacillales</taxon>
        <taxon>Alicyclobacillaceae</taxon>
        <taxon>Effusibacillus</taxon>
    </lineage>
</organism>
<accession>A0A7I8D8R9</accession>
<proteinExistence type="predicted"/>
<dbReference type="SUPFAM" id="SSF48008">
    <property type="entry name" value="GntR ligand-binding domain-like"/>
    <property type="match status" value="1"/>
</dbReference>
<dbReference type="InterPro" id="IPR008920">
    <property type="entry name" value="TF_FadR/GntR_C"/>
</dbReference>
<evidence type="ECO:0000256" key="3">
    <source>
        <dbReference type="ARBA" id="ARBA00023163"/>
    </source>
</evidence>
<dbReference type="AlphaFoldDB" id="A0A7I8D8R9"/>
<evidence type="ECO:0000256" key="1">
    <source>
        <dbReference type="ARBA" id="ARBA00023015"/>
    </source>
</evidence>
<sequence length="160" mass="18750">MDFPQAYHLPAEHPLVYHLEEIVFKKIIDAAETEIIGQFDVWLEQMEAAIPDGKVKKYFDAMEKLHMKFFEAAHNAVMLDLYESLMKRLAPFRYMSLSFPNSLQHSLREYKDIVAGLKAKDYASVVNRWRQKQKRALDALEKVIVRQEQQPGPLKPNLFK</sequence>
<evidence type="ECO:0000256" key="2">
    <source>
        <dbReference type="ARBA" id="ARBA00023125"/>
    </source>
</evidence>
<name>A0A7I8D8R9_9BACL</name>